<evidence type="ECO:0000256" key="2">
    <source>
        <dbReference type="ARBA" id="ARBA00005199"/>
    </source>
</evidence>
<dbReference type="GO" id="GO:0005992">
    <property type="term" value="P:trehalose biosynthetic process"/>
    <property type="evidence" value="ECO:0007669"/>
    <property type="project" value="UniProtKB-UniRule"/>
</dbReference>
<evidence type="ECO:0000256" key="10">
    <source>
        <dbReference type="ARBA" id="ARBA00032057"/>
    </source>
</evidence>
<dbReference type="RefSeq" id="WP_097130412.1">
    <property type="nucleotide sequence ID" value="NZ_OCNH01000006.1"/>
</dbReference>
<dbReference type="Pfam" id="PF00128">
    <property type="entry name" value="Alpha-amylase"/>
    <property type="match status" value="1"/>
</dbReference>
<dbReference type="EMBL" id="OCNH01000006">
    <property type="protein sequence ID" value="SOD96985.1"/>
    <property type="molecule type" value="Genomic_DNA"/>
</dbReference>
<evidence type="ECO:0000256" key="1">
    <source>
        <dbReference type="ARBA" id="ARBA00004496"/>
    </source>
</evidence>
<evidence type="ECO:0000256" key="3">
    <source>
        <dbReference type="ARBA" id="ARBA00008061"/>
    </source>
</evidence>
<reference evidence="21" key="1">
    <citation type="submission" date="2017-09" db="EMBL/GenBank/DDBJ databases">
        <authorList>
            <person name="Varghese N."/>
            <person name="Submissions S."/>
        </authorList>
    </citation>
    <scope>NUCLEOTIDE SEQUENCE [LARGE SCALE GENOMIC DNA]</scope>
    <source>
        <strain evidence="21">DSM 29961</strain>
    </source>
</reference>
<feature type="site" description="Transition state stabilizer" evidence="17">
    <location>
        <position position="398"/>
    </location>
</feature>
<dbReference type="SUPFAM" id="SSF51011">
    <property type="entry name" value="Glycosyl hydrolase domain"/>
    <property type="match status" value="1"/>
</dbReference>
<keyword evidence="21" id="KW-1185">Reference proteome</keyword>
<keyword evidence="9 14" id="KW-0326">Glycosidase</keyword>
<feature type="binding site" evidence="16">
    <location>
        <begin position="397"/>
        <end position="402"/>
    </location>
    <ligand>
        <name>substrate</name>
    </ligand>
</feature>
<evidence type="ECO:0000256" key="7">
    <source>
        <dbReference type="ARBA" id="ARBA00022801"/>
    </source>
</evidence>
<organism evidence="20 21">
    <name type="scientific">Spirosoma fluviale</name>
    <dbReference type="NCBI Taxonomy" id="1597977"/>
    <lineage>
        <taxon>Bacteria</taxon>
        <taxon>Pseudomonadati</taxon>
        <taxon>Bacteroidota</taxon>
        <taxon>Cytophagia</taxon>
        <taxon>Cytophagales</taxon>
        <taxon>Cytophagaceae</taxon>
        <taxon>Spirosoma</taxon>
    </lineage>
</organism>
<dbReference type="Gene3D" id="2.60.40.1180">
    <property type="entry name" value="Golgi alpha-mannosidase II"/>
    <property type="match status" value="1"/>
</dbReference>
<evidence type="ECO:0000256" key="15">
    <source>
        <dbReference type="PIRSR" id="PIRSR006337-1"/>
    </source>
</evidence>
<keyword evidence="6" id="KW-0963">Cytoplasm</keyword>
<evidence type="ECO:0000256" key="18">
    <source>
        <dbReference type="SAM" id="MobiDB-lite"/>
    </source>
</evidence>
<evidence type="ECO:0000256" key="14">
    <source>
        <dbReference type="PIRNR" id="PIRNR006337"/>
    </source>
</evidence>
<dbReference type="InterPro" id="IPR013783">
    <property type="entry name" value="Ig-like_fold"/>
</dbReference>
<evidence type="ECO:0000256" key="4">
    <source>
        <dbReference type="ARBA" id="ARBA00012268"/>
    </source>
</evidence>
<dbReference type="GO" id="GO:0005737">
    <property type="term" value="C:cytoplasm"/>
    <property type="evidence" value="ECO:0007669"/>
    <property type="project" value="UniProtKB-SubCell"/>
</dbReference>
<dbReference type="SMART" id="SM00642">
    <property type="entry name" value="Aamy"/>
    <property type="match status" value="1"/>
</dbReference>
<evidence type="ECO:0000313" key="21">
    <source>
        <dbReference type="Proteomes" id="UP000219452"/>
    </source>
</evidence>
<dbReference type="InterPro" id="IPR012768">
    <property type="entry name" value="Trehalose_TreZ"/>
</dbReference>
<dbReference type="Gene3D" id="3.20.20.80">
    <property type="entry name" value="Glycosidases"/>
    <property type="match status" value="1"/>
</dbReference>
<dbReference type="Gene3D" id="2.60.40.10">
    <property type="entry name" value="Immunoglobulins"/>
    <property type="match status" value="1"/>
</dbReference>
<feature type="binding site" evidence="16">
    <location>
        <begin position="329"/>
        <end position="333"/>
    </location>
    <ligand>
        <name>substrate</name>
    </ligand>
</feature>
<dbReference type="Proteomes" id="UP000219452">
    <property type="component" value="Unassembled WGS sequence"/>
</dbReference>
<sequence length="642" mass="72687">MTHLVDSGQRSLGVTFPNEHEATIQVWAPLAKYVAIKIYGHPTALPLTCEELGYWSLTTSQIKPGDLYTFKLDGQEEYPDPVSLCQPQGVHGPSQAVDTGIFRWTDDSWKNPALESYVLYELHTGTFTEEGTFQSLESKLDYLKALGVTAIEIMPVAQFSDSRNWGYDGVYTYAVQNSYGGANGLQHLVDTCHKKGIAVVLDVVYNHFGPEGNYLGNFGPYLTDKYCTPWGKAVNFDDAWCDGVRRYVLENALMWFRDFHIDALRLDAVHAIKDFSPVHILQELRQKVDELMAATGRQHYLIVENDLNDPRYIDPLSEHGYGMDAQWNDEFHHALRVAAGEATTGYYADFDGLNHLAKSYKDAYVYDGQYSVVRNQFFGGKAANNPGKQFVVFSQNHDQVGNRKLGERSSQLYSFDALKLLAGAVLVSPYIPLLFMGEEWGETSPFFYFVSHTEPELVEAVRQGRKEEFASFHSNGEDVPDPQSRETYQQAKIQWKLIDQKPHRILLHYYQTLLALRRELPALAHLDRTRLNVDTDPKTETLVLHRWHDDQHVVCLMNFSKQAQSITLPAVGEPDANWQKLLDSADERWQPESASGTSEAPESVTSTGTVLCPPESFILYVQPHEKSRFHLPDPISQGLYLS</sequence>
<comment type="subcellular location">
    <subcellularLocation>
        <location evidence="1 15">Cytoplasm</location>
    </subcellularLocation>
</comment>
<evidence type="ECO:0000313" key="20">
    <source>
        <dbReference type="EMBL" id="SOD96985.1"/>
    </source>
</evidence>
<keyword evidence="8" id="KW-0119">Carbohydrate metabolism</keyword>
<dbReference type="PANTHER" id="PTHR43651">
    <property type="entry name" value="1,4-ALPHA-GLUCAN-BRANCHING ENZYME"/>
    <property type="match status" value="1"/>
</dbReference>
<dbReference type="PANTHER" id="PTHR43651:SF11">
    <property type="entry name" value="MALTO-OLIGOSYLTREHALOSE TREHALOHYDROLASE"/>
    <property type="match status" value="1"/>
</dbReference>
<dbReference type="NCBIfam" id="TIGR02402">
    <property type="entry name" value="trehalose_TreZ"/>
    <property type="match status" value="1"/>
</dbReference>
<dbReference type="AlphaFoldDB" id="A0A286GN56"/>
<evidence type="ECO:0000256" key="12">
    <source>
        <dbReference type="ARBA" id="ARBA00034013"/>
    </source>
</evidence>
<dbReference type="InterPro" id="IPR006047">
    <property type="entry name" value="GH13_cat_dom"/>
</dbReference>
<feature type="compositionally biased region" description="Polar residues" evidence="18">
    <location>
        <begin position="592"/>
        <end position="608"/>
    </location>
</feature>
<gene>
    <name evidence="20" type="ORF">SAMN06269250_5606</name>
</gene>
<evidence type="ECO:0000256" key="11">
    <source>
        <dbReference type="ARBA" id="ARBA00033284"/>
    </source>
</evidence>
<feature type="binding site" evidence="16">
    <location>
        <begin position="265"/>
        <end position="270"/>
    </location>
    <ligand>
        <name>substrate</name>
    </ligand>
</feature>
<accession>A0A286GN56</accession>
<comment type="pathway">
    <text evidence="2 14">Glycan biosynthesis; trehalose biosynthesis.</text>
</comment>
<dbReference type="InterPro" id="IPR044901">
    <property type="entry name" value="Trehalose_TreZ_E-set_sf"/>
</dbReference>
<dbReference type="PIRSF" id="PIRSF006337">
    <property type="entry name" value="Trehalose_TreZ"/>
    <property type="match status" value="1"/>
</dbReference>
<evidence type="ECO:0000256" key="6">
    <source>
        <dbReference type="ARBA" id="ARBA00022490"/>
    </source>
</evidence>
<comment type="catalytic activity">
    <reaction evidence="12 14">
        <text>hydrolysis of (1-&gt;4)-alpha-D-glucosidic linkage in 4-alpha-D-[(1-&gt;4)-alpha-D-glucanosyl]n trehalose to yield trehalose and (1-&gt;4)-alpha-D-glucan.</text>
        <dbReference type="EC" id="3.2.1.141"/>
    </reaction>
</comment>
<dbReference type="InterPro" id="IPR014756">
    <property type="entry name" value="Ig_E-set"/>
</dbReference>
<feature type="active site" description="Nucleophile" evidence="15">
    <location>
        <position position="267"/>
    </location>
</feature>
<protein>
    <recommendedName>
        <fullName evidence="5 13">Malto-oligosyltrehalose trehalohydrolase</fullName>
        <shortName evidence="14">MTHase</shortName>
        <ecNumber evidence="4 13">3.2.1.141</ecNumber>
    </recommendedName>
    <alternativeName>
        <fullName evidence="11 14">4-alpha-D-((1-&gt;4)-alpha-D-glucano)trehalose trehalohydrolase</fullName>
    </alternativeName>
    <alternativeName>
        <fullName evidence="10 14">Maltooligosyl trehalose trehalohydrolase</fullName>
    </alternativeName>
</protein>
<name>A0A286GN56_9BACT</name>
<dbReference type="CDD" id="cd02853">
    <property type="entry name" value="E_set_MTHase_like_N"/>
    <property type="match status" value="1"/>
</dbReference>
<evidence type="ECO:0000256" key="9">
    <source>
        <dbReference type="ARBA" id="ARBA00023295"/>
    </source>
</evidence>
<dbReference type="SUPFAM" id="SSF81296">
    <property type="entry name" value="E set domains"/>
    <property type="match status" value="1"/>
</dbReference>
<feature type="domain" description="Glycosyl hydrolase family 13 catalytic" evidence="19">
    <location>
        <begin position="121"/>
        <end position="465"/>
    </location>
</feature>
<dbReference type="UniPathway" id="UPA00299"/>
<proteinExistence type="inferred from homology"/>
<evidence type="ECO:0000256" key="16">
    <source>
        <dbReference type="PIRSR" id="PIRSR006337-2"/>
    </source>
</evidence>
<comment type="similarity">
    <text evidence="3 14">Belongs to the glycosyl hydrolase 13 family.</text>
</comment>
<evidence type="ECO:0000256" key="5">
    <source>
        <dbReference type="ARBA" id="ARBA00015938"/>
    </source>
</evidence>
<evidence type="ECO:0000256" key="8">
    <source>
        <dbReference type="ARBA" id="ARBA00023277"/>
    </source>
</evidence>
<evidence type="ECO:0000256" key="13">
    <source>
        <dbReference type="NCBIfam" id="TIGR02402"/>
    </source>
</evidence>
<dbReference type="GO" id="GO:0033942">
    <property type="term" value="F:4-alpha-D-(1-&gt;4)-alpha-D-glucanotrehalose trehalohydrolase activity"/>
    <property type="evidence" value="ECO:0007669"/>
    <property type="project" value="UniProtKB-EC"/>
</dbReference>
<dbReference type="InterPro" id="IPR017853">
    <property type="entry name" value="GH"/>
</dbReference>
<dbReference type="OrthoDB" id="9761875at2"/>
<keyword evidence="7 14" id="KW-0378">Hydrolase</keyword>
<evidence type="ECO:0000259" key="19">
    <source>
        <dbReference type="SMART" id="SM00642"/>
    </source>
</evidence>
<dbReference type="CDD" id="cd11325">
    <property type="entry name" value="AmyAc_GTHase"/>
    <property type="match status" value="1"/>
</dbReference>
<dbReference type="SUPFAM" id="SSF51445">
    <property type="entry name" value="(Trans)glycosidases"/>
    <property type="match status" value="1"/>
</dbReference>
<feature type="region of interest" description="Disordered" evidence="18">
    <location>
        <begin position="587"/>
        <end position="608"/>
    </location>
</feature>
<evidence type="ECO:0000256" key="17">
    <source>
        <dbReference type="PIRSR" id="PIRSR006337-3"/>
    </source>
</evidence>
<dbReference type="Gene3D" id="1.10.10.760">
    <property type="entry name" value="E-set domains of sugar-utilizing enzymes"/>
    <property type="match status" value="1"/>
</dbReference>
<dbReference type="InterPro" id="IPR013780">
    <property type="entry name" value="Glyco_hydro_b"/>
</dbReference>
<feature type="active site" description="Proton donor" evidence="15">
    <location>
        <position position="304"/>
    </location>
</feature>
<dbReference type="EC" id="3.2.1.141" evidence="4 13"/>